<keyword evidence="2" id="KW-1185">Reference proteome</keyword>
<sequence>MASSKEKLSGAKCRTIKHHRDTRARICRRAD</sequence>
<gene>
    <name evidence="1" type="ORF">CIB84_016426</name>
</gene>
<accession>A0A2P4S6W6</accession>
<dbReference type="EMBL" id="PPHD01093747">
    <property type="protein sequence ID" value="POI19828.1"/>
    <property type="molecule type" value="Genomic_DNA"/>
</dbReference>
<evidence type="ECO:0000313" key="1">
    <source>
        <dbReference type="EMBL" id="POI19828.1"/>
    </source>
</evidence>
<evidence type="ECO:0000313" key="2">
    <source>
        <dbReference type="Proteomes" id="UP000237246"/>
    </source>
</evidence>
<comment type="caution">
    <text evidence="1">The sequence shown here is derived from an EMBL/GenBank/DDBJ whole genome shotgun (WGS) entry which is preliminary data.</text>
</comment>
<name>A0A2P4S6W6_BAMTH</name>
<reference evidence="1 2" key="1">
    <citation type="submission" date="2018-01" db="EMBL/GenBank/DDBJ databases">
        <title>Comparison of the Chinese Bamboo Partridge and Red Junglefowl genome sequences highlights the importance of demography in genome evolution.</title>
        <authorList>
            <person name="Tiley G.P."/>
            <person name="Kimball R.T."/>
            <person name="Braun E.L."/>
            <person name="Burleigh J.G."/>
        </authorList>
    </citation>
    <scope>NUCLEOTIDE SEQUENCE [LARGE SCALE GENOMIC DNA]</scope>
    <source>
        <strain evidence="1">RTK389</strain>
        <tissue evidence="1">Blood</tissue>
    </source>
</reference>
<protein>
    <submittedName>
        <fullName evidence="1">Uncharacterized protein</fullName>
    </submittedName>
</protein>
<organism evidence="1 2">
    <name type="scientific">Bambusicola thoracicus</name>
    <name type="common">Chinese bamboo-partridge</name>
    <name type="synonym">Perdix thoracica</name>
    <dbReference type="NCBI Taxonomy" id="9083"/>
    <lineage>
        <taxon>Eukaryota</taxon>
        <taxon>Metazoa</taxon>
        <taxon>Chordata</taxon>
        <taxon>Craniata</taxon>
        <taxon>Vertebrata</taxon>
        <taxon>Euteleostomi</taxon>
        <taxon>Archelosauria</taxon>
        <taxon>Archosauria</taxon>
        <taxon>Dinosauria</taxon>
        <taxon>Saurischia</taxon>
        <taxon>Theropoda</taxon>
        <taxon>Coelurosauria</taxon>
        <taxon>Aves</taxon>
        <taxon>Neognathae</taxon>
        <taxon>Galloanserae</taxon>
        <taxon>Galliformes</taxon>
        <taxon>Phasianidae</taxon>
        <taxon>Perdicinae</taxon>
        <taxon>Bambusicola</taxon>
    </lineage>
</organism>
<dbReference type="Proteomes" id="UP000237246">
    <property type="component" value="Unassembled WGS sequence"/>
</dbReference>
<dbReference type="AlphaFoldDB" id="A0A2P4S6W6"/>
<proteinExistence type="predicted"/>